<dbReference type="InterPro" id="IPR001353">
    <property type="entry name" value="Proteasome_sua/b"/>
</dbReference>
<comment type="function">
    <text evidence="9">Component of the proteasome, a multicatalytic proteinase complex which is characterized by its ability to cleave peptides with Arg, Phe, Tyr, Leu, and Glu adjacent to the leaving group at neutral or slightly basic pH. The proteasome has an ATP-dependent proteolytic activity.</text>
</comment>
<evidence type="ECO:0000313" key="11">
    <source>
        <dbReference type="Proteomes" id="UP000192639"/>
    </source>
</evidence>
<keyword evidence="2 9" id="KW-0963">Cytoplasm</keyword>
<dbReference type="Gene3D" id="3.60.20.10">
    <property type="entry name" value="Glutamine Phosphoribosylpyrophosphate, subunit 1, domain 1"/>
    <property type="match status" value="1"/>
</dbReference>
<dbReference type="PANTHER" id="PTHR32194">
    <property type="entry name" value="METALLOPROTEASE TLDD"/>
    <property type="match status" value="1"/>
</dbReference>
<evidence type="ECO:0000256" key="9">
    <source>
        <dbReference type="RuleBase" id="RU004203"/>
    </source>
</evidence>
<feature type="active site" description="Nucleophile" evidence="8">
    <location>
        <position position="34"/>
    </location>
</feature>
<evidence type="ECO:0000256" key="8">
    <source>
        <dbReference type="PIRSR" id="PIRSR600243-1"/>
    </source>
</evidence>
<dbReference type="GO" id="GO:0005634">
    <property type="term" value="C:nucleus"/>
    <property type="evidence" value="ECO:0007669"/>
    <property type="project" value="UniProtKB-SubCell"/>
</dbReference>
<dbReference type="GO" id="GO:0005777">
    <property type="term" value="C:peroxisome"/>
    <property type="evidence" value="ECO:0007669"/>
    <property type="project" value="EnsemblFungi"/>
</dbReference>
<dbReference type="InterPro" id="IPR016050">
    <property type="entry name" value="Proteasome_bsu_CS"/>
</dbReference>
<evidence type="ECO:0000313" key="10">
    <source>
        <dbReference type="EMBL" id="ORD93813.1"/>
    </source>
</evidence>
<keyword evidence="4" id="KW-0888">Threonine protease</keyword>
<dbReference type="CDD" id="cd03761">
    <property type="entry name" value="proteasome_beta_type_5"/>
    <property type="match status" value="1"/>
</dbReference>
<dbReference type="VEuPathDB" id="MicrosporidiaDB:ECANGB1_1519"/>
<dbReference type="InterPro" id="IPR000243">
    <property type="entry name" value="Pept_T1A_subB"/>
</dbReference>
<protein>
    <recommendedName>
        <fullName evidence="9">Proteasome subunit beta</fullName>
    </recommendedName>
</protein>
<dbReference type="PROSITE" id="PS51476">
    <property type="entry name" value="PROTEASOME_BETA_2"/>
    <property type="match status" value="1"/>
</dbReference>
<dbReference type="GO" id="GO:0010499">
    <property type="term" value="P:proteasomal ubiquitin-independent protein catabolic process"/>
    <property type="evidence" value="ECO:0007669"/>
    <property type="project" value="EnsemblFungi"/>
</dbReference>
<keyword evidence="11" id="KW-1185">Reference proteome</keyword>
<comment type="caution">
    <text evidence="10">The sequence shown here is derived from an EMBL/GenBank/DDBJ whole genome shotgun (WGS) entry which is preliminary data.</text>
</comment>
<organism evidence="10 11">
    <name type="scientific">Enterospora canceri</name>
    <dbReference type="NCBI Taxonomy" id="1081671"/>
    <lineage>
        <taxon>Eukaryota</taxon>
        <taxon>Fungi</taxon>
        <taxon>Fungi incertae sedis</taxon>
        <taxon>Microsporidia</taxon>
        <taxon>Enterocytozoonidae</taxon>
        <taxon>Enterospora</taxon>
    </lineage>
</organism>
<dbReference type="PRINTS" id="PR00141">
    <property type="entry name" value="PROTEASOME"/>
</dbReference>
<dbReference type="PANTHER" id="PTHR32194:SF3">
    <property type="entry name" value="PROTEASOME SUBUNIT BETA"/>
    <property type="match status" value="1"/>
</dbReference>
<dbReference type="PROSITE" id="PS00854">
    <property type="entry name" value="PROTEASOME_BETA_1"/>
    <property type="match status" value="1"/>
</dbReference>
<evidence type="ECO:0000256" key="7">
    <source>
        <dbReference type="ARBA" id="ARBA00023145"/>
    </source>
</evidence>
<evidence type="ECO:0000256" key="1">
    <source>
        <dbReference type="ARBA" id="ARBA00001198"/>
    </source>
</evidence>
<comment type="subunit">
    <text evidence="9">Component of the proteasome complex.</text>
</comment>
<keyword evidence="7" id="KW-0865">Zymogen</keyword>
<comment type="similarity">
    <text evidence="9">Belongs to the peptidase T1B family.</text>
</comment>
<dbReference type="GO" id="GO:0043161">
    <property type="term" value="P:proteasome-mediated ubiquitin-dependent protein catabolic process"/>
    <property type="evidence" value="ECO:0007669"/>
    <property type="project" value="EnsemblFungi"/>
</dbReference>
<dbReference type="InterPro" id="IPR029055">
    <property type="entry name" value="Ntn_hydrolases_N"/>
</dbReference>
<comment type="subcellular location">
    <subcellularLocation>
        <location evidence="9">Cytoplasm</location>
    </subcellularLocation>
    <subcellularLocation>
        <location evidence="9">Nucleus</location>
    </subcellularLocation>
</comment>
<dbReference type="OrthoDB" id="37597at2759"/>
<evidence type="ECO:0000256" key="4">
    <source>
        <dbReference type="ARBA" id="ARBA00022698"/>
    </source>
</evidence>
<dbReference type="EMBL" id="LWDP01000046">
    <property type="protein sequence ID" value="ORD93813.1"/>
    <property type="molecule type" value="Genomic_DNA"/>
</dbReference>
<dbReference type="Proteomes" id="UP000192639">
    <property type="component" value="Unassembled WGS sequence"/>
</dbReference>
<proteinExistence type="inferred from homology"/>
<gene>
    <name evidence="10" type="primary">PSB8</name>
    <name evidence="10" type="ORF">ECANGB1_1519</name>
</gene>
<keyword evidence="9" id="KW-0539">Nucleus</keyword>
<dbReference type="Pfam" id="PF00227">
    <property type="entry name" value="Proteasome"/>
    <property type="match status" value="1"/>
</dbReference>
<evidence type="ECO:0000256" key="3">
    <source>
        <dbReference type="ARBA" id="ARBA00022670"/>
    </source>
</evidence>
<evidence type="ECO:0000256" key="5">
    <source>
        <dbReference type="ARBA" id="ARBA00022801"/>
    </source>
</evidence>
<dbReference type="GO" id="GO:0004298">
    <property type="term" value="F:threonine-type endopeptidase activity"/>
    <property type="evidence" value="ECO:0007669"/>
    <property type="project" value="UniProtKB-KW"/>
</dbReference>
<accession>A0A1Y1S6L5</accession>
<keyword evidence="3" id="KW-0645">Protease</keyword>
<dbReference type="InterPro" id="IPR023333">
    <property type="entry name" value="Proteasome_suB-type"/>
</dbReference>
<evidence type="ECO:0000256" key="6">
    <source>
        <dbReference type="ARBA" id="ARBA00022942"/>
    </source>
</evidence>
<dbReference type="GO" id="GO:0019774">
    <property type="term" value="C:proteasome core complex, beta-subunit complex"/>
    <property type="evidence" value="ECO:0007669"/>
    <property type="project" value="EnsemblFungi"/>
</dbReference>
<reference evidence="10 11" key="1">
    <citation type="journal article" date="2017" name="Environ. Microbiol.">
        <title>Decay of the glycolytic pathway and adaptation to intranuclear parasitism within Enterocytozoonidae microsporidia.</title>
        <authorList>
            <person name="Wiredu Boakye D."/>
            <person name="Jaroenlak P."/>
            <person name="Prachumwat A."/>
            <person name="Williams T.A."/>
            <person name="Bateman K.S."/>
            <person name="Itsathitphaisarn O."/>
            <person name="Sritunyalucksana K."/>
            <person name="Paszkiewicz K.H."/>
            <person name="Moore K.A."/>
            <person name="Stentiford G.D."/>
            <person name="Williams B.A."/>
        </authorList>
    </citation>
    <scope>NUCLEOTIDE SEQUENCE [LARGE SCALE GENOMIC DNA]</scope>
    <source>
        <strain evidence="10 11">GB1</strain>
    </source>
</reference>
<dbReference type="AlphaFoldDB" id="A0A1Y1S6L5"/>
<keyword evidence="5" id="KW-0378">Hydrolase</keyword>
<comment type="catalytic activity">
    <reaction evidence="1">
        <text>Cleavage of peptide bonds with very broad specificity.</text>
        <dbReference type="EC" id="3.4.25.1"/>
    </reaction>
</comment>
<dbReference type="SUPFAM" id="SSF56235">
    <property type="entry name" value="N-terminal nucleophile aminohydrolases (Ntn hydrolases)"/>
    <property type="match status" value="1"/>
</dbReference>
<evidence type="ECO:0000256" key="2">
    <source>
        <dbReference type="ARBA" id="ARBA00022490"/>
    </source>
</evidence>
<sequence>MEYFEETNPTLYEIKEPVVSKEFIETKIAPVHGTTTLAFTFKEGMIIAVDSRATSGSYIASQTVNKVIEVNRHLLGTMAGGAADCFYWEKKMGQYAKMHEIRTGRRITVSQASHYLSNCVNKYRGYGLSMGTMVCGYDEDGPKIFMVDDSGSRIENNLFSVGSGSTIALGVLSAKYHHDLTKEEAIQLGKEAIYCAGHRDAFSGGTVNVFFMNESGWTKIGRWDFNEIRDEKKE</sequence>
<name>A0A1Y1S6L5_9MICR</name>
<keyword evidence="6 9" id="KW-0647">Proteasome</keyword>
<dbReference type="GO" id="GO:0080129">
    <property type="term" value="P:proteasome core complex assembly"/>
    <property type="evidence" value="ECO:0007669"/>
    <property type="project" value="EnsemblFungi"/>
</dbReference>